<dbReference type="PANTHER" id="PTHR11946">
    <property type="entry name" value="VALYL-TRNA SYNTHETASES"/>
    <property type="match status" value="1"/>
</dbReference>
<evidence type="ECO:0000256" key="16">
    <source>
        <dbReference type="RuleBase" id="RU363035"/>
    </source>
</evidence>
<protein>
    <recommendedName>
        <fullName evidence="11">Valine--tRNA ligase</fullName>
        <ecNumber evidence="3">6.1.1.9</ecNumber>
    </recommendedName>
    <alternativeName>
        <fullName evidence="13">Valine--tRNA ligase, mitochondrial</fullName>
    </alternativeName>
    <alternativeName>
        <fullName evidence="12">Valyl-tRNA synthetase</fullName>
    </alternativeName>
</protein>
<dbReference type="CDD" id="cd00817">
    <property type="entry name" value="ValRS_core"/>
    <property type="match status" value="1"/>
</dbReference>
<dbReference type="InterPro" id="IPR009080">
    <property type="entry name" value="tRNAsynth_Ia_anticodon-bd"/>
</dbReference>
<dbReference type="InterPro" id="IPR002303">
    <property type="entry name" value="Valyl-tRNA_ligase"/>
</dbReference>
<dbReference type="AlphaFoldDB" id="A0A4D9DHT4"/>
<feature type="coiled-coil region" evidence="17">
    <location>
        <begin position="1017"/>
        <end position="1079"/>
    </location>
</feature>
<evidence type="ECO:0000256" key="7">
    <source>
        <dbReference type="ARBA" id="ARBA00022917"/>
    </source>
</evidence>
<evidence type="ECO:0000259" key="20">
    <source>
        <dbReference type="Pfam" id="PF08264"/>
    </source>
</evidence>
<dbReference type="NCBIfam" id="NF004349">
    <property type="entry name" value="PRK05729.1"/>
    <property type="match status" value="1"/>
</dbReference>
<proteinExistence type="inferred from homology"/>
<gene>
    <name evidence="21" type="ORF">DR999_PMT21365</name>
</gene>
<keyword evidence="7 16" id="KW-0648">Protein biosynthesis</keyword>
<evidence type="ECO:0000313" key="22">
    <source>
        <dbReference type="Proteomes" id="UP000297703"/>
    </source>
</evidence>
<evidence type="ECO:0000256" key="10">
    <source>
        <dbReference type="ARBA" id="ARBA00023146"/>
    </source>
</evidence>
<dbReference type="EC" id="6.1.1.9" evidence="3"/>
<dbReference type="InterPro" id="IPR002300">
    <property type="entry name" value="aa-tRNA-synth_Ia"/>
</dbReference>
<keyword evidence="9" id="KW-0496">Mitochondrion</keyword>
<keyword evidence="22" id="KW-1185">Reference proteome</keyword>
<evidence type="ECO:0000256" key="9">
    <source>
        <dbReference type="ARBA" id="ARBA00023128"/>
    </source>
</evidence>
<dbReference type="InterPro" id="IPR001412">
    <property type="entry name" value="aa-tRNA-synth_I_CS"/>
</dbReference>
<comment type="similarity">
    <text evidence="2 16">Belongs to the class-I aminoacyl-tRNA synthetase family.</text>
</comment>
<keyword evidence="4 16" id="KW-0436">Ligase</keyword>
<dbReference type="FunFam" id="3.40.50.620:FF:000020">
    <property type="entry name" value="Valine--tRNA ligase, mitochondrial"/>
    <property type="match status" value="1"/>
</dbReference>
<evidence type="ECO:0000256" key="8">
    <source>
        <dbReference type="ARBA" id="ARBA00022946"/>
    </source>
</evidence>
<evidence type="ECO:0000256" key="12">
    <source>
        <dbReference type="ARBA" id="ARBA00029936"/>
    </source>
</evidence>
<evidence type="ECO:0000256" key="15">
    <source>
        <dbReference type="ARBA" id="ARBA00047552"/>
    </source>
</evidence>
<dbReference type="PROSITE" id="PS00178">
    <property type="entry name" value="AA_TRNA_LIGASE_I"/>
    <property type="match status" value="1"/>
</dbReference>
<dbReference type="Gene3D" id="1.10.730.10">
    <property type="entry name" value="Isoleucyl-tRNA Synthetase, Domain 1"/>
    <property type="match status" value="1"/>
</dbReference>
<keyword evidence="10 16" id="KW-0030">Aminoacyl-tRNA synthetase</keyword>
<dbReference type="GO" id="GO:0005524">
    <property type="term" value="F:ATP binding"/>
    <property type="evidence" value="ECO:0007669"/>
    <property type="project" value="UniProtKB-KW"/>
</dbReference>
<dbReference type="Pfam" id="PF08264">
    <property type="entry name" value="Anticodon_1"/>
    <property type="match status" value="1"/>
</dbReference>
<evidence type="ECO:0000256" key="2">
    <source>
        <dbReference type="ARBA" id="ARBA00005594"/>
    </source>
</evidence>
<evidence type="ECO:0000256" key="18">
    <source>
        <dbReference type="SAM" id="MobiDB-lite"/>
    </source>
</evidence>
<evidence type="ECO:0000256" key="5">
    <source>
        <dbReference type="ARBA" id="ARBA00022741"/>
    </source>
</evidence>
<feature type="domain" description="Aminoacyl-tRNA synthetase class Ia" evidence="19">
    <location>
        <begin position="126"/>
        <end position="752"/>
    </location>
</feature>
<dbReference type="GO" id="GO:0004832">
    <property type="term" value="F:valine-tRNA ligase activity"/>
    <property type="evidence" value="ECO:0007669"/>
    <property type="project" value="UniProtKB-EC"/>
</dbReference>
<dbReference type="HAMAP" id="MF_02004">
    <property type="entry name" value="Val_tRNA_synth_type1"/>
    <property type="match status" value="1"/>
</dbReference>
<dbReference type="InterPro" id="IPR033705">
    <property type="entry name" value="Anticodon_Ia_Val"/>
</dbReference>
<dbReference type="Proteomes" id="UP000297703">
    <property type="component" value="Unassembled WGS sequence"/>
</dbReference>
<keyword evidence="5 16" id="KW-0547">Nucleotide-binding</keyword>
<dbReference type="Gene3D" id="3.40.50.620">
    <property type="entry name" value="HUPs"/>
    <property type="match status" value="2"/>
</dbReference>
<evidence type="ECO:0000256" key="14">
    <source>
        <dbReference type="ARBA" id="ARBA00043854"/>
    </source>
</evidence>
<dbReference type="FunFam" id="3.90.740.10:FF:000005">
    <property type="entry name" value="Valine--tRNA ligase, mitochondrial"/>
    <property type="match status" value="1"/>
</dbReference>
<evidence type="ECO:0000256" key="6">
    <source>
        <dbReference type="ARBA" id="ARBA00022840"/>
    </source>
</evidence>
<evidence type="ECO:0000256" key="13">
    <source>
        <dbReference type="ARBA" id="ARBA00040837"/>
    </source>
</evidence>
<dbReference type="STRING" id="55544.A0A4D9DHT4"/>
<keyword evidence="17" id="KW-0175">Coiled coil</keyword>
<dbReference type="Pfam" id="PF00133">
    <property type="entry name" value="tRNA-synt_1"/>
    <property type="match status" value="1"/>
</dbReference>
<name>A0A4D9DHT4_9SAUR</name>
<dbReference type="InterPro" id="IPR009008">
    <property type="entry name" value="Val/Leu/Ile-tRNA-synth_edit"/>
</dbReference>
<dbReference type="InterPro" id="IPR013155">
    <property type="entry name" value="M/V/L/I-tRNA-synth_anticd-bd"/>
</dbReference>
<dbReference type="SUPFAM" id="SSF50677">
    <property type="entry name" value="ValRS/IleRS/LeuRS editing domain"/>
    <property type="match status" value="1"/>
</dbReference>
<dbReference type="Gene3D" id="1.10.287.380">
    <property type="entry name" value="Valyl-tRNA synthetase, C-terminal domain"/>
    <property type="match status" value="1"/>
</dbReference>
<dbReference type="PRINTS" id="PR00986">
    <property type="entry name" value="TRNASYNTHVAL"/>
</dbReference>
<sequence length="1092" mass="122383">MAPNWIGSGTGRTLSSLRQLLLQAGPRHVPCGRRTSSQASKSDPEGLGRKMTQLKNKAEKRRRQRERLESIEAGVAQRQEVPQGQAKAWAPKDVVLYDIPTAAGQKKDTSVPLPAAYSPRYVEAAWYGWWEKEGFFKPEYQSRQPHGKPEIFSLCIPPPNVTGSLHLGHALTVAIEDSLVRWRRMQGCQVLWVPGSDHAGIATQAVVERKLWKERGALRQDLTRGEFLAEVWKWKEEKGDEIFRQLKALGASLDWDRVCFTMDAGFSAAVAEAFVRLHEDGLVYRDRRLVNWSCALRSAISDVEVETRQLRGRTVLPVPGCPAPVPFGLMFTFAYKVDGQEDEELPVATTRPETMLGDVAVAVHPNDPRFMHLHGKQLRHPFTGRLLAIITDPLVERDLGTGAVKVTPAHSHADYELGKHHGLSLVSVIGEDGAMTAECGDWLQGLNRFVAREKVVSALKERGLYRGMKDHAMALPLCSRSGDVVENLLKSQWFLRCEGMAQRALEAVESGRLKLTPKFHEKNWRTWLSNISDWCISRQLWWGHQIPAYQVSVSGSCDLGKDGSDALWVVGRTEAEARRKASGILKKPEEEVELVRDADVLDTWFSSALFPFAALGWPRKVGDLQEFYPNSLLETGSDLLFFWVARMVMLGEQLTGELPFSQVFLHSLVRDAHGRKMSKSLGNVVDPLDVIHGASLQDLQVRLRDGNLDPREAAIAVEGQRRDFPQGIPECGTDALRFALCSHRIQGDDINLDVASVLSSRHFCNKVWNAIRFTLGVLEEGFAPRTPEEVCPSFPMDRWILSRLYHTAADCSQRLGEYELHLVTSTIHHFWLHNFCDVYLESVKPVLQSRDQSRILQTRQTLLSCADLGLRLLSPFMPYLTEELWQRLSKPDADSAPSICVAGYPSTGQLAHWCRPADEDDFLLAQEVVRAARALRVTYRLTRARPPVYLVCSEPAAHRVYEEYREPLQTLSLAGSLELCPSSKGAEPPVGWVWGRVNDHTEIYMNLQGLVDPEAELPRLASRKKKLEQQILELTARTQASGYQEKVSPRARAECQQKISSLRTELAQLNQALESFGRMAAGLGASPSAADE</sequence>
<dbReference type="CDD" id="cd07962">
    <property type="entry name" value="Anticodon_Ia_Val"/>
    <property type="match status" value="1"/>
</dbReference>
<dbReference type="SUPFAM" id="SSF47323">
    <property type="entry name" value="Anticodon-binding domain of a subclass of class I aminoacyl-tRNA synthetases"/>
    <property type="match status" value="1"/>
</dbReference>
<reference evidence="21 22" key="2">
    <citation type="submission" date="2019-04" db="EMBL/GenBank/DDBJ databases">
        <title>The genome sequence of big-headed turtle.</title>
        <authorList>
            <person name="Gong S."/>
        </authorList>
    </citation>
    <scope>NUCLEOTIDE SEQUENCE [LARGE SCALE GENOMIC DNA]</scope>
    <source>
        <strain evidence="21">DO16091913</strain>
        <tissue evidence="21">Muscle</tissue>
    </source>
</reference>
<comment type="subcellular location">
    <subcellularLocation>
        <location evidence="1">Mitochondrion</location>
    </subcellularLocation>
</comment>
<dbReference type="OrthoDB" id="629407at2759"/>
<dbReference type="Gene3D" id="3.90.740.10">
    <property type="entry name" value="Valyl/Leucyl/Isoleucyl-tRNA synthetase, editing domain"/>
    <property type="match status" value="2"/>
</dbReference>
<dbReference type="FunFam" id="3.40.50.620:FF:000120">
    <property type="entry name" value="Valine--tRNA ligase, mitochondrial"/>
    <property type="match status" value="1"/>
</dbReference>
<dbReference type="FunFam" id="1.10.730.10:FF:000019">
    <property type="entry name" value="Valine--tRNA ligase, mitochondrial"/>
    <property type="match status" value="1"/>
</dbReference>
<dbReference type="InterPro" id="IPR037118">
    <property type="entry name" value="Val-tRNA_synth_C_sf"/>
</dbReference>
<feature type="region of interest" description="Disordered" evidence="18">
    <location>
        <begin position="26"/>
        <end position="75"/>
    </location>
</feature>
<keyword evidence="6 16" id="KW-0067">ATP-binding</keyword>
<dbReference type="PANTHER" id="PTHR11946:SF71">
    <property type="entry name" value="VALINE--TRNA LIGASE, MITOCHONDRIAL"/>
    <property type="match status" value="1"/>
</dbReference>
<evidence type="ECO:0000256" key="11">
    <source>
        <dbReference type="ARBA" id="ARBA00024407"/>
    </source>
</evidence>
<reference evidence="21 22" key="1">
    <citation type="submission" date="2019-04" db="EMBL/GenBank/DDBJ databases">
        <title>Draft genome of the big-headed turtle Platysternon megacephalum.</title>
        <authorList>
            <person name="Gong S."/>
        </authorList>
    </citation>
    <scope>NUCLEOTIDE SEQUENCE [LARGE SCALE GENOMIC DNA]</scope>
    <source>
        <strain evidence="21">DO16091913</strain>
        <tissue evidence="21">Muscle</tissue>
    </source>
</reference>
<comment type="function">
    <text evidence="14">Catalyzes the attachment of valine to tRNA(Val) in a two-step reaction: valine is first activated by ATP to form Val-AMP and then transferred to the acceptor end of tRNA(Val).</text>
</comment>
<dbReference type="GO" id="GO:0005739">
    <property type="term" value="C:mitochondrion"/>
    <property type="evidence" value="ECO:0007669"/>
    <property type="project" value="UniProtKB-SubCell"/>
</dbReference>
<evidence type="ECO:0000256" key="17">
    <source>
        <dbReference type="SAM" id="Coils"/>
    </source>
</evidence>
<dbReference type="GO" id="GO:0002161">
    <property type="term" value="F:aminoacyl-tRNA deacylase activity"/>
    <property type="evidence" value="ECO:0007669"/>
    <property type="project" value="InterPro"/>
</dbReference>
<keyword evidence="8" id="KW-0809">Transit peptide</keyword>
<organism evidence="21 22">
    <name type="scientific">Platysternon megacephalum</name>
    <name type="common">big-headed turtle</name>
    <dbReference type="NCBI Taxonomy" id="55544"/>
    <lineage>
        <taxon>Eukaryota</taxon>
        <taxon>Metazoa</taxon>
        <taxon>Chordata</taxon>
        <taxon>Craniata</taxon>
        <taxon>Vertebrata</taxon>
        <taxon>Euteleostomi</taxon>
        <taxon>Archelosauria</taxon>
        <taxon>Testudinata</taxon>
        <taxon>Testudines</taxon>
        <taxon>Cryptodira</taxon>
        <taxon>Durocryptodira</taxon>
        <taxon>Testudinoidea</taxon>
        <taxon>Platysternidae</taxon>
        <taxon>Platysternon</taxon>
    </lineage>
</organism>
<evidence type="ECO:0000256" key="4">
    <source>
        <dbReference type="ARBA" id="ARBA00022598"/>
    </source>
</evidence>
<feature type="domain" description="Methionyl/Valyl/Leucyl/Isoleucyl-tRNA synthetase anticodon-binding" evidence="20">
    <location>
        <begin position="797"/>
        <end position="944"/>
    </location>
</feature>
<accession>A0A4D9DHT4</accession>
<dbReference type="SUPFAM" id="SSF52374">
    <property type="entry name" value="Nucleotidylyl transferase"/>
    <property type="match status" value="1"/>
</dbReference>
<evidence type="ECO:0000313" key="21">
    <source>
        <dbReference type="EMBL" id="TFJ96834.1"/>
    </source>
</evidence>
<dbReference type="NCBIfam" id="TIGR00422">
    <property type="entry name" value="valS"/>
    <property type="match status" value="1"/>
</dbReference>
<comment type="catalytic activity">
    <reaction evidence="15">
        <text>tRNA(Val) + L-valine + ATP = L-valyl-tRNA(Val) + AMP + diphosphate</text>
        <dbReference type="Rhea" id="RHEA:10704"/>
        <dbReference type="Rhea" id="RHEA-COMP:9672"/>
        <dbReference type="Rhea" id="RHEA-COMP:9708"/>
        <dbReference type="ChEBI" id="CHEBI:30616"/>
        <dbReference type="ChEBI" id="CHEBI:33019"/>
        <dbReference type="ChEBI" id="CHEBI:57762"/>
        <dbReference type="ChEBI" id="CHEBI:78442"/>
        <dbReference type="ChEBI" id="CHEBI:78537"/>
        <dbReference type="ChEBI" id="CHEBI:456215"/>
        <dbReference type="EC" id="6.1.1.9"/>
    </reaction>
</comment>
<dbReference type="GO" id="GO:0005829">
    <property type="term" value="C:cytosol"/>
    <property type="evidence" value="ECO:0007669"/>
    <property type="project" value="TreeGrafter"/>
</dbReference>
<evidence type="ECO:0000256" key="3">
    <source>
        <dbReference type="ARBA" id="ARBA00013169"/>
    </source>
</evidence>
<evidence type="ECO:0000259" key="19">
    <source>
        <dbReference type="Pfam" id="PF00133"/>
    </source>
</evidence>
<comment type="caution">
    <text evidence="21">The sequence shown here is derived from an EMBL/GenBank/DDBJ whole genome shotgun (WGS) entry which is preliminary data.</text>
</comment>
<evidence type="ECO:0000256" key="1">
    <source>
        <dbReference type="ARBA" id="ARBA00004173"/>
    </source>
</evidence>
<dbReference type="EMBL" id="QXTE01000574">
    <property type="protein sequence ID" value="TFJ96834.1"/>
    <property type="molecule type" value="Genomic_DNA"/>
</dbReference>
<dbReference type="InterPro" id="IPR014729">
    <property type="entry name" value="Rossmann-like_a/b/a_fold"/>
</dbReference>
<dbReference type="GO" id="GO:0006438">
    <property type="term" value="P:valyl-tRNA aminoacylation"/>
    <property type="evidence" value="ECO:0007669"/>
    <property type="project" value="InterPro"/>
</dbReference>